<dbReference type="PROSITE" id="PS50942">
    <property type="entry name" value="ENTH"/>
    <property type="match status" value="1"/>
</dbReference>
<feature type="compositionally biased region" description="Low complexity" evidence="6">
    <location>
        <begin position="660"/>
        <end position="670"/>
    </location>
</feature>
<dbReference type="GO" id="GO:0005905">
    <property type="term" value="C:clathrin-coated pit"/>
    <property type="evidence" value="ECO:0007669"/>
    <property type="project" value="TreeGrafter"/>
</dbReference>
<evidence type="ECO:0000256" key="2">
    <source>
        <dbReference type="ARBA" id="ARBA00008011"/>
    </source>
</evidence>
<dbReference type="InterPro" id="IPR008942">
    <property type="entry name" value="ENTH_VHS"/>
</dbReference>
<sequence length="701" mass="73285">MSGQTLTDRIAAAQYSVTGSAVARAVCKATTHEVMGPKKKHLDYLIQATNETNVNIPQMADTLFERATNSSWVVVFKALVTTHHLMVHGNERFIQYLASRNTLFNLSNFLDKSGSHGYDMSTFIRRYSRYLNEKAFSYRQMAFDFARVKKGADGVMRTMVPEKLLKSMPILQGQIDALLEFDVHPNELTNGVINAAFMLLFKDLIKLFACYNDGVINLLEKFFEMKKGQCKDALEIYKRFLTRMTRVSEFLKVAEVSEIYTLCFFNLLEGKKPGNSSGAPSPLGKSSPATTVTSPNSTPAKSIDTSPPVDLFATSSTAAPVSASKPSSDLLDLQPDFTSTTAQATSAAPAGATSWGDLFDTAPADVPAAPKPDVAPSIDLFGTDAFSSPPAGASPVPETSLTGDLLSVDAFAAPPSLPTASPAKVDSAGVIDLFGDAFGSSVPEPQPATQAASSSSASADLLAGFGGSFIAPSPSPSPVTPAQANILQPNFEAAFGASPSPSPAGSSFDPSVFDGLGDLLMPTMMPSGQPLPASAAAPSSSAATKGIGSDLDSSLANLVGNLGISGTTSKKGDLQWNAGEKKLTGGANWQPKVAPATWSTGVPPSGPLVWWCVDYFGAVPPTSGAAPAQPGSGFGMQPPGAGVPMMPQQPVMYGQPMMRPPFGAAAGPGAQLSPSPTPATQSPKKPPTKDPLADLNIKDFL</sequence>
<dbReference type="GO" id="GO:0072583">
    <property type="term" value="P:clathrin-dependent endocytosis"/>
    <property type="evidence" value="ECO:0007669"/>
    <property type="project" value="InterPro"/>
</dbReference>
<evidence type="ECO:0000259" key="7">
    <source>
        <dbReference type="PROSITE" id="PS50942"/>
    </source>
</evidence>
<evidence type="ECO:0000256" key="3">
    <source>
        <dbReference type="ARBA" id="ARBA00022475"/>
    </source>
</evidence>
<dbReference type="AlphaFoldDB" id="A0A8D2Q9C7"/>
<protein>
    <submittedName>
        <fullName evidence="8">Synaptosome associated protein 91</fullName>
    </submittedName>
</protein>
<evidence type="ECO:0000256" key="6">
    <source>
        <dbReference type="SAM" id="MobiDB-lite"/>
    </source>
</evidence>
<proteinExistence type="inferred from homology"/>
<dbReference type="Gene3D" id="1.20.58.150">
    <property type="entry name" value="ANTH domain"/>
    <property type="match status" value="1"/>
</dbReference>
<comment type="similarity">
    <text evidence="2">Belongs to the PICALM/SNAP91 family.</text>
</comment>
<dbReference type="PANTHER" id="PTHR22951">
    <property type="entry name" value="CLATHRIN ASSEMBLY PROTEIN"/>
    <property type="match status" value="1"/>
</dbReference>
<dbReference type="GO" id="GO:0008021">
    <property type="term" value="C:synaptic vesicle"/>
    <property type="evidence" value="ECO:0007669"/>
    <property type="project" value="TreeGrafter"/>
</dbReference>
<name>A0A8D2Q9C7_VARKO</name>
<reference evidence="8" key="1">
    <citation type="submission" date="2025-08" db="UniProtKB">
        <authorList>
            <consortium name="Ensembl"/>
        </authorList>
    </citation>
    <scope>IDENTIFICATION</scope>
</reference>
<dbReference type="CDD" id="cd16985">
    <property type="entry name" value="ANTH_N_AP180"/>
    <property type="match status" value="1"/>
</dbReference>
<dbReference type="SUPFAM" id="SSF48464">
    <property type="entry name" value="ENTH/VHS domain"/>
    <property type="match status" value="1"/>
</dbReference>
<dbReference type="GO" id="GO:0016185">
    <property type="term" value="P:synaptic vesicle budding from presynaptic endocytic zone membrane"/>
    <property type="evidence" value="ECO:0007669"/>
    <property type="project" value="TreeGrafter"/>
</dbReference>
<keyword evidence="3" id="KW-1003">Cell membrane</keyword>
<keyword evidence="9" id="KW-1185">Reference proteome</keyword>
<dbReference type="GO" id="GO:0005545">
    <property type="term" value="F:1-phosphatidylinositol binding"/>
    <property type="evidence" value="ECO:0007669"/>
    <property type="project" value="InterPro"/>
</dbReference>
<keyword evidence="4" id="KW-0597">Phosphoprotein</keyword>
<dbReference type="Pfam" id="PF07651">
    <property type="entry name" value="ANTH"/>
    <property type="match status" value="1"/>
</dbReference>
<evidence type="ECO:0000313" key="9">
    <source>
        <dbReference type="Proteomes" id="UP000694545"/>
    </source>
</evidence>
<dbReference type="SMART" id="SM00273">
    <property type="entry name" value="ENTH"/>
    <property type="match status" value="1"/>
</dbReference>
<dbReference type="GO" id="GO:0000149">
    <property type="term" value="F:SNARE binding"/>
    <property type="evidence" value="ECO:0007669"/>
    <property type="project" value="TreeGrafter"/>
</dbReference>
<feature type="compositionally biased region" description="Low complexity" evidence="6">
    <location>
        <begin position="362"/>
        <end position="375"/>
    </location>
</feature>
<comment type="subcellular location">
    <subcellularLocation>
        <location evidence="1">Cell membrane</location>
    </subcellularLocation>
</comment>
<evidence type="ECO:0000313" key="8">
    <source>
        <dbReference type="Ensembl" id="ENSVKKP00000029176.1"/>
    </source>
</evidence>
<dbReference type="GO" id="GO:0032050">
    <property type="term" value="F:clathrin heavy chain binding"/>
    <property type="evidence" value="ECO:0007669"/>
    <property type="project" value="TreeGrafter"/>
</dbReference>
<dbReference type="GO" id="GO:0030136">
    <property type="term" value="C:clathrin-coated vesicle"/>
    <property type="evidence" value="ECO:0007669"/>
    <property type="project" value="InterPro"/>
</dbReference>
<dbReference type="PANTHER" id="PTHR22951:SF4">
    <property type="entry name" value="CLATHRIN COAT ASSEMBLY PROTEIN AP180"/>
    <property type="match status" value="1"/>
</dbReference>
<dbReference type="InterPro" id="IPR014712">
    <property type="entry name" value="ANTH_dom_sf"/>
</dbReference>
<dbReference type="SUPFAM" id="SSF89009">
    <property type="entry name" value="GAT-like domain"/>
    <property type="match status" value="1"/>
</dbReference>
<keyword evidence="5" id="KW-0472">Membrane</keyword>
<dbReference type="GO" id="GO:0005546">
    <property type="term" value="F:phosphatidylinositol-4,5-bisphosphate binding"/>
    <property type="evidence" value="ECO:0007669"/>
    <property type="project" value="TreeGrafter"/>
</dbReference>
<evidence type="ECO:0000256" key="5">
    <source>
        <dbReference type="ARBA" id="ARBA00023136"/>
    </source>
</evidence>
<evidence type="ECO:0000256" key="1">
    <source>
        <dbReference type="ARBA" id="ARBA00004236"/>
    </source>
</evidence>
<reference evidence="8" key="2">
    <citation type="submission" date="2025-09" db="UniProtKB">
        <authorList>
            <consortium name="Ensembl"/>
        </authorList>
    </citation>
    <scope>IDENTIFICATION</scope>
</reference>
<dbReference type="Gene3D" id="1.25.40.90">
    <property type="match status" value="1"/>
</dbReference>
<dbReference type="InterPro" id="IPR013809">
    <property type="entry name" value="ENTH"/>
</dbReference>
<feature type="region of interest" description="Disordered" evidence="6">
    <location>
        <begin position="275"/>
        <end position="309"/>
    </location>
</feature>
<dbReference type="GO" id="GO:0098894">
    <property type="term" value="C:extrinsic component of presynaptic endocytic zone membrane"/>
    <property type="evidence" value="ECO:0007669"/>
    <property type="project" value="TreeGrafter"/>
</dbReference>
<dbReference type="GO" id="GO:0048268">
    <property type="term" value="P:clathrin coat assembly"/>
    <property type="evidence" value="ECO:0007669"/>
    <property type="project" value="InterPro"/>
</dbReference>
<evidence type="ECO:0000256" key="4">
    <source>
        <dbReference type="ARBA" id="ARBA00022553"/>
    </source>
</evidence>
<feature type="region of interest" description="Disordered" evidence="6">
    <location>
        <begin position="523"/>
        <end position="547"/>
    </location>
</feature>
<feature type="compositionally biased region" description="Polar residues" evidence="6">
    <location>
        <begin position="672"/>
        <end position="683"/>
    </location>
</feature>
<feature type="compositionally biased region" description="Polar residues" evidence="6">
    <location>
        <begin position="287"/>
        <end position="305"/>
    </location>
</feature>
<feature type="region of interest" description="Disordered" evidence="6">
    <location>
        <begin position="341"/>
        <end position="375"/>
    </location>
</feature>
<feature type="compositionally biased region" description="Low complexity" evidence="6">
    <location>
        <begin position="532"/>
        <end position="543"/>
    </location>
</feature>
<dbReference type="FunFam" id="1.25.40.90:FF:000001">
    <property type="entry name" value="phosphatidylinositol-binding clathrin assembly protein-like isoform X1"/>
    <property type="match status" value="1"/>
</dbReference>
<dbReference type="InterPro" id="IPR011417">
    <property type="entry name" value="ANTH_dom"/>
</dbReference>
<organism evidence="8 9">
    <name type="scientific">Varanus komodoensis</name>
    <name type="common">Komodo dragon</name>
    <dbReference type="NCBI Taxonomy" id="61221"/>
    <lineage>
        <taxon>Eukaryota</taxon>
        <taxon>Metazoa</taxon>
        <taxon>Chordata</taxon>
        <taxon>Craniata</taxon>
        <taxon>Vertebrata</taxon>
        <taxon>Euteleostomi</taxon>
        <taxon>Lepidosauria</taxon>
        <taxon>Squamata</taxon>
        <taxon>Bifurcata</taxon>
        <taxon>Unidentata</taxon>
        <taxon>Episquamata</taxon>
        <taxon>Toxicofera</taxon>
        <taxon>Anguimorpha</taxon>
        <taxon>Paleoanguimorpha</taxon>
        <taxon>Varanoidea</taxon>
        <taxon>Varanidae</taxon>
        <taxon>Varanus</taxon>
    </lineage>
</organism>
<dbReference type="Ensembl" id="ENSVKKT00000029868.1">
    <property type="protein sequence ID" value="ENSVKKP00000029176.1"/>
    <property type="gene ID" value="ENSVKKG00000018771.1"/>
</dbReference>
<dbReference type="Proteomes" id="UP000694545">
    <property type="component" value="Unplaced"/>
</dbReference>
<accession>A0A8D2Q9C7</accession>
<feature type="compositionally biased region" description="Basic and acidic residues" evidence="6">
    <location>
        <begin position="687"/>
        <end position="701"/>
    </location>
</feature>
<feature type="region of interest" description="Disordered" evidence="6">
    <location>
        <begin position="658"/>
        <end position="701"/>
    </location>
</feature>
<dbReference type="InterPro" id="IPR045192">
    <property type="entry name" value="AP180-like"/>
</dbReference>
<feature type="compositionally biased region" description="Low complexity" evidence="6">
    <location>
        <begin position="341"/>
        <end position="354"/>
    </location>
</feature>
<feature type="domain" description="ENTH" evidence="7">
    <location>
        <begin position="14"/>
        <end position="145"/>
    </location>
</feature>